<dbReference type="InterPro" id="IPR029072">
    <property type="entry name" value="YebC-like"/>
</dbReference>
<gene>
    <name evidence="7" type="ORF">COU47_02495</name>
</gene>
<feature type="region of interest" description="Disordered" evidence="4">
    <location>
        <begin position="1"/>
        <end position="22"/>
    </location>
</feature>
<comment type="similarity">
    <text evidence="1">Belongs to the TACO1 family.</text>
</comment>
<evidence type="ECO:0000256" key="2">
    <source>
        <dbReference type="ARBA" id="ARBA00023015"/>
    </source>
</evidence>
<keyword evidence="7" id="KW-0238">DNA-binding</keyword>
<dbReference type="Gene3D" id="1.10.10.200">
    <property type="match status" value="1"/>
</dbReference>
<accession>A0A2H0TDH9</accession>
<name>A0A2H0TDH9_9BACT</name>
<dbReference type="InterPro" id="IPR049083">
    <property type="entry name" value="TACO1_YebC_N"/>
</dbReference>
<dbReference type="InterPro" id="IPR002876">
    <property type="entry name" value="Transcrip_reg_TACO1-like"/>
</dbReference>
<dbReference type="InterPro" id="IPR048300">
    <property type="entry name" value="TACO1_YebC-like_2nd/3rd_dom"/>
</dbReference>
<dbReference type="AlphaFoldDB" id="A0A2H0TDH9"/>
<dbReference type="GO" id="GO:0005737">
    <property type="term" value="C:cytoplasm"/>
    <property type="evidence" value="ECO:0007669"/>
    <property type="project" value="UniProtKB-ARBA"/>
</dbReference>
<sequence length="181" mass="19921">MSGHSKWSQIKHKKAATDAKKSKTYGKITRMIAVAVRQNGADPNTNPALRVAIGKAKEANMPSDNIERAIKKASGGDKEQLEELLFEAYGPGGAALLITAITDNTNRTTGEVKHILSKNGSKLAERGAAQFLFTKTDKGWESNTPLQINKDAETQLLRLFDELDEHDDVQDFYTNAEFSEE</sequence>
<evidence type="ECO:0000256" key="4">
    <source>
        <dbReference type="SAM" id="MobiDB-lite"/>
    </source>
</evidence>
<organism evidence="7 8">
    <name type="scientific">Candidatus Niyogibacteria bacterium CG10_big_fil_rev_8_21_14_0_10_46_36</name>
    <dbReference type="NCBI Taxonomy" id="1974726"/>
    <lineage>
        <taxon>Bacteria</taxon>
        <taxon>Candidatus Niyogiibacteriota</taxon>
    </lineage>
</organism>
<dbReference type="InterPro" id="IPR026564">
    <property type="entry name" value="Transcrip_reg_TACO1-like_dom3"/>
</dbReference>
<feature type="domain" description="TACO1/YebC-like N-terminal" evidence="6">
    <location>
        <begin position="5"/>
        <end position="76"/>
    </location>
</feature>
<evidence type="ECO:0000259" key="6">
    <source>
        <dbReference type="Pfam" id="PF20772"/>
    </source>
</evidence>
<proteinExistence type="inferred from homology"/>
<evidence type="ECO:0000313" key="7">
    <source>
        <dbReference type="EMBL" id="PIR69602.1"/>
    </source>
</evidence>
<evidence type="ECO:0000256" key="3">
    <source>
        <dbReference type="ARBA" id="ARBA00023163"/>
    </source>
</evidence>
<dbReference type="EMBL" id="PFCO01000005">
    <property type="protein sequence ID" value="PIR69602.1"/>
    <property type="molecule type" value="Genomic_DNA"/>
</dbReference>
<dbReference type="Gene3D" id="3.30.70.980">
    <property type="match status" value="1"/>
</dbReference>
<evidence type="ECO:0000256" key="1">
    <source>
        <dbReference type="ARBA" id="ARBA00008724"/>
    </source>
</evidence>
<keyword evidence="2" id="KW-0805">Transcription regulation</keyword>
<keyword evidence="3" id="KW-0804">Transcription</keyword>
<dbReference type="Proteomes" id="UP000231503">
    <property type="component" value="Unassembled WGS sequence"/>
</dbReference>
<evidence type="ECO:0000313" key="8">
    <source>
        <dbReference type="Proteomes" id="UP000231503"/>
    </source>
</evidence>
<dbReference type="FunFam" id="1.10.10.200:FF:000002">
    <property type="entry name" value="Probable transcriptional regulatory protein CLM62_37755"/>
    <property type="match status" value="1"/>
</dbReference>
<dbReference type="GO" id="GO:0003677">
    <property type="term" value="F:DNA binding"/>
    <property type="evidence" value="ECO:0007669"/>
    <property type="project" value="UniProtKB-KW"/>
</dbReference>
<dbReference type="Pfam" id="PF01709">
    <property type="entry name" value="Transcrip_reg"/>
    <property type="match status" value="1"/>
</dbReference>
<dbReference type="PANTHER" id="PTHR12532:SF0">
    <property type="entry name" value="TRANSLATIONAL ACTIVATOR OF CYTOCHROME C OXIDASE 1"/>
    <property type="match status" value="1"/>
</dbReference>
<dbReference type="SUPFAM" id="SSF75625">
    <property type="entry name" value="YebC-like"/>
    <property type="match status" value="1"/>
</dbReference>
<dbReference type="PANTHER" id="PTHR12532">
    <property type="entry name" value="TRANSLATIONAL ACTIVATOR OF CYTOCHROME C OXIDASE 1"/>
    <property type="match status" value="1"/>
</dbReference>
<reference evidence="8" key="1">
    <citation type="submission" date="2017-09" db="EMBL/GenBank/DDBJ databases">
        <title>Depth-based differentiation of microbial function through sediment-hosted aquifers and enrichment of novel symbionts in the deep terrestrial subsurface.</title>
        <authorList>
            <person name="Probst A.J."/>
            <person name="Ladd B."/>
            <person name="Jarett J.K."/>
            <person name="Geller-Mcgrath D.E."/>
            <person name="Sieber C.M.K."/>
            <person name="Emerson J.B."/>
            <person name="Anantharaman K."/>
            <person name="Thomas B.C."/>
            <person name="Malmstrom R."/>
            <person name="Stieglmeier M."/>
            <person name="Klingl A."/>
            <person name="Woyke T."/>
            <person name="Ryan C.M."/>
            <person name="Banfield J.F."/>
        </authorList>
    </citation>
    <scope>NUCLEOTIDE SEQUENCE [LARGE SCALE GENOMIC DNA]</scope>
</reference>
<dbReference type="Pfam" id="PF20772">
    <property type="entry name" value="TACO1_YebC_N"/>
    <property type="match status" value="1"/>
</dbReference>
<protein>
    <submittedName>
        <fullName evidence="7">YebC/PmpR family DNA-binding transcriptional regulator</fullName>
    </submittedName>
</protein>
<evidence type="ECO:0000259" key="5">
    <source>
        <dbReference type="Pfam" id="PF01709"/>
    </source>
</evidence>
<dbReference type="InterPro" id="IPR017856">
    <property type="entry name" value="Integrase-like_N"/>
</dbReference>
<feature type="domain" description="TACO1/YebC-like second and third" evidence="5">
    <location>
        <begin position="81"/>
        <end position="135"/>
    </location>
</feature>
<comment type="caution">
    <text evidence="7">The sequence shown here is derived from an EMBL/GenBank/DDBJ whole genome shotgun (WGS) entry which is preliminary data.</text>
</comment>